<gene>
    <name evidence="6" type="primary">prkC</name>
    <name evidence="6" type="ORF">NNJEOMEG_01368</name>
</gene>
<dbReference type="CDD" id="cd14014">
    <property type="entry name" value="STKc_PknB_like"/>
    <property type="match status" value="1"/>
</dbReference>
<dbReference type="GO" id="GO:0004674">
    <property type="term" value="F:protein serine/threonine kinase activity"/>
    <property type="evidence" value="ECO:0007669"/>
    <property type="project" value="UniProtKB-EC"/>
</dbReference>
<dbReference type="InterPro" id="IPR011009">
    <property type="entry name" value="Kinase-like_dom_sf"/>
</dbReference>
<sequence>MRRIGRYRIRGLLGRGGMGAVYKVEEPVTGRIHALKLLAPRPFLESLWGRREIERRFVAEAVALAGLDHPNIAAVRGFGRSKGRPYFLMDYFCRDLGQVLGESDRVEEPTRALPLPRATGYALQTLEGLARLHHAGLVHRDIKPFNLLISGEDQVKITDFGLSRTRGAPFSALPGLKVGSPYYAAPEQEDDPDSAGPRADLYSLGVTLHRMLTGLLPDSQGPKPSEFSPDLDHAWDDFFLRILAPDPAERHRDAAAAAAELRVLVQAWRRRLERACRMAAHAVPPPRHAPGATAPQTRAPLRISGRHARELLGLDHLWRPEPAPVPQLERQGGVVHDAATGLDWQTGGSPYAQDWHEAHAYARHLHQTSYAGRDGWRLPTAQELASLLTPPARFAEHCETPPFDPAQRLLWSADRRTFTQAWFADLELGALSWADTTCPRHVRAVRMAQSR</sequence>
<protein>
    <submittedName>
        <fullName evidence="6">Serine/threonine-protein kinase PrkC</fullName>
        <ecNumber evidence="6">2.7.11.1</ecNumber>
    </submittedName>
</protein>
<proteinExistence type="predicted"/>
<keyword evidence="3 6" id="KW-0418">Kinase</keyword>
<dbReference type="Pfam" id="PF07603">
    <property type="entry name" value="Lcl_C"/>
    <property type="match status" value="1"/>
</dbReference>
<evidence type="ECO:0000313" key="6">
    <source>
        <dbReference type="EMBL" id="GFK93534.1"/>
    </source>
</evidence>
<dbReference type="PANTHER" id="PTHR43289:SF6">
    <property type="entry name" value="SERINE_THREONINE-PROTEIN KINASE NEKL-3"/>
    <property type="match status" value="1"/>
</dbReference>
<dbReference type="Proteomes" id="UP000494245">
    <property type="component" value="Unassembled WGS sequence"/>
</dbReference>
<evidence type="ECO:0000256" key="4">
    <source>
        <dbReference type="ARBA" id="ARBA00022840"/>
    </source>
</evidence>
<dbReference type="PROSITE" id="PS00108">
    <property type="entry name" value="PROTEIN_KINASE_ST"/>
    <property type="match status" value="1"/>
</dbReference>
<dbReference type="PANTHER" id="PTHR43289">
    <property type="entry name" value="MITOGEN-ACTIVATED PROTEIN KINASE KINASE KINASE 20-RELATED"/>
    <property type="match status" value="1"/>
</dbReference>
<dbReference type="InterPro" id="IPR008271">
    <property type="entry name" value="Ser/Thr_kinase_AS"/>
</dbReference>
<name>A0A6V8LP84_9BACT</name>
<dbReference type="EMBL" id="BLTE01000005">
    <property type="protein sequence ID" value="GFK93534.1"/>
    <property type="molecule type" value="Genomic_DNA"/>
</dbReference>
<evidence type="ECO:0000256" key="3">
    <source>
        <dbReference type="ARBA" id="ARBA00022777"/>
    </source>
</evidence>
<organism evidence="6 7">
    <name type="scientific">Fundidesulfovibrio magnetotacticus</name>
    <dbReference type="NCBI Taxonomy" id="2730080"/>
    <lineage>
        <taxon>Bacteria</taxon>
        <taxon>Pseudomonadati</taxon>
        <taxon>Thermodesulfobacteriota</taxon>
        <taxon>Desulfovibrionia</taxon>
        <taxon>Desulfovibrionales</taxon>
        <taxon>Desulfovibrionaceae</taxon>
        <taxon>Fundidesulfovibrio</taxon>
    </lineage>
</organism>
<dbReference type="PROSITE" id="PS50011">
    <property type="entry name" value="PROTEIN_KINASE_DOM"/>
    <property type="match status" value="1"/>
</dbReference>
<reference evidence="6 7" key="1">
    <citation type="submission" date="2020-04" db="EMBL/GenBank/DDBJ databases">
        <authorList>
            <consortium name="Desulfovibrio sp. FSS-1 genome sequencing consortium"/>
            <person name="Shimoshige H."/>
            <person name="Kobayashi H."/>
            <person name="Maekawa T."/>
        </authorList>
    </citation>
    <scope>NUCLEOTIDE SEQUENCE [LARGE SCALE GENOMIC DNA]</scope>
    <source>
        <strain evidence="6 7">SIID29052-01</strain>
    </source>
</reference>
<evidence type="ECO:0000256" key="1">
    <source>
        <dbReference type="ARBA" id="ARBA00022679"/>
    </source>
</evidence>
<dbReference type="InterPro" id="IPR011460">
    <property type="entry name" value="Lcl_C"/>
</dbReference>
<dbReference type="InterPro" id="IPR000719">
    <property type="entry name" value="Prot_kinase_dom"/>
</dbReference>
<dbReference type="AlphaFoldDB" id="A0A6V8LP84"/>
<keyword evidence="2" id="KW-0547">Nucleotide-binding</keyword>
<keyword evidence="4" id="KW-0067">ATP-binding</keyword>
<dbReference type="SUPFAM" id="SSF56112">
    <property type="entry name" value="Protein kinase-like (PK-like)"/>
    <property type="match status" value="1"/>
</dbReference>
<evidence type="ECO:0000313" key="7">
    <source>
        <dbReference type="Proteomes" id="UP000494245"/>
    </source>
</evidence>
<comment type="caution">
    <text evidence="6">The sequence shown here is derived from an EMBL/GenBank/DDBJ whole genome shotgun (WGS) entry which is preliminary data.</text>
</comment>
<dbReference type="EC" id="2.7.11.1" evidence="6"/>
<dbReference type="Gene3D" id="1.10.510.10">
    <property type="entry name" value="Transferase(Phosphotransferase) domain 1"/>
    <property type="match status" value="1"/>
</dbReference>
<keyword evidence="7" id="KW-1185">Reference proteome</keyword>
<evidence type="ECO:0000259" key="5">
    <source>
        <dbReference type="PROSITE" id="PS50011"/>
    </source>
</evidence>
<dbReference type="SMART" id="SM00220">
    <property type="entry name" value="S_TKc"/>
    <property type="match status" value="1"/>
</dbReference>
<feature type="domain" description="Protein kinase" evidence="5">
    <location>
        <begin position="7"/>
        <end position="265"/>
    </location>
</feature>
<dbReference type="Gene3D" id="3.30.200.20">
    <property type="entry name" value="Phosphorylase Kinase, domain 1"/>
    <property type="match status" value="1"/>
</dbReference>
<dbReference type="Pfam" id="PF00069">
    <property type="entry name" value="Pkinase"/>
    <property type="match status" value="1"/>
</dbReference>
<dbReference type="RefSeq" id="WP_173082657.1">
    <property type="nucleotide sequence ID" value="NZ_BLTE01000005.1"/>
</dbReference>
<accession>A0A6V8LP84</accession>
<reference evidence="6 7" key="2">
    <citation type="submission" date="2020-05" db="EMBL/GenBank/DDBJ databases">
        <title>Draft genome sequence of Desulfovibrio sp. strainFSS-1.</title>
        <authorList>
            <person name="Shimoshige H."/>
            <person name="Kobayashi H."/>
            <person name="Maekawa T."/>
        </authorList>
    </citation>
    <scope>NUCLEOTIDE SEQUENCE [LARGE SCALE GENOMIC DNA]</scope>
    <source>
        <strain evidence="6 7">SIID29052-01</strain>
    </source>
</reference>
<keyword evidence="1 6" id="KW-0808">Transferase</keyword>
<evidence type="ECO:0000256" key="2">
    <source>
        <dbReference type="ARBA" id="ARBA00022741"/>
    </source>
</evidence>
<dbReference type="GO" id="GO:0005524">
    <property type="term" value="F:ATP binding"/>
    <property type="evidence" value="ECO:0007669"/>
    <property type="project" value="UniProtKB-KW"/>
</dbReference>